<dbReference type="SUPFAM" id="SSF110296">
    <property type="entry name" value="Oligoxyloglucan reducing end-specific cellobiohydrolase"/>
    <property type="match status" value="1"/>
</dbReference>
<sequence>MAFLLVIGTRKGLFTARSRDRLAWEVSGPHRLDPEDYANTAGVYAIGVDPRTRRILAGAESSHFGPSVWFSDDLGGTWHEPAQAPIAFPTDVDAAFTRVWQFAFGDEPGSVYAGVEPTALFHSADGGESFTLVRSLWDHPHRTNWFPGAGGAAVHTVLPGRVRAGVTDPKAMTVAMSTGGVYQSEDGGASWTPANRGIRAVFLPDEYPDYGQCVHKVAVAADGVFFLQNHHGVYRSADPATGWTSIADGLPADFGFAMVAHPHLPDTVLNFPVVSQTCHLPPDNLLRVFRTDDGGGTWRSASRGLPADPYYSIVLRDAACTDGADVPGFYFGTRAGDVFATTDDSAEWRQVAAHLPDVLCVRAIEV</sequence>
<proteinExistence type="predicted"/>
<dbReference type="InterPro" id="IPR015943">
    <property type="entry name" value="WD40/YVTN_repeat-like_dom_sf"/>
</dbReference>
<protein>
    <submittedName>
        <fullName evidence="1">WD40/YVTN/BNR-like repeat-containing protein</fullName>
    </submittedName>
</protein>
<gene>
    <name evidence="1" type="ORF">ACFQRF_15660</name>
</gene>
<dbReference type="RefSeq" id="WP_379871832.1">
    <property type="nucleotide sequence ID" value="NZ_JBHTBH010000007.1"/>
</dbReference>
<dbReference type="EMBL" id="JBHTBH010000007">
    <property type="protein sequence ID" value="MFC7329172.1"/>
    <property type="molecule type" value="Genomic_DNA"/>
</dbReference>
<evidence type="ECO:0000313" key="1">
    <source>
        <dbReference type="EMBL" id="MFC7329172.1"/>
    </source>
</evidence>
<organism evidence="1 2">
    <name type="scientific">Marinactinospora rubrisoli</name>
    <dbReference type="NCBI Taxonomy" id="2715399"/>
    <lineage>
        <taxon>Bacteria</taxon>
        <taxon>Bacillati</taxon>
        <taxon>Actinomycetota</taxon>
        <taxon>Actinomycetes</taxon>
        <taxon>Streptosporangiales</taxon>
        <taxon>Nocardiopsidaceae</taxon>
        <taxon>Marinactinospora</taxon>
    </lineage>
</organism>
<accession>A0ABW2KGV8</accession>
<reference evidence="2" key="1">
    <citation type="journal article" date="2019" name="Int. J. Syst. Evol. Microbiol.">
        <title>The Global Catalogue of Microorganisms (GCM) 10K type strain sequencing project: providing services to taxonomists for standard genome sequencing and annotation.</title>
        <authorList>
            <consortium name="The Broad Institute Genomics Platform"/>
            <consortium name="The Broad Institute Genome Sequencing Center for Infectious Disease"/>
            <person name="Wu L."/>
            <person name="Ma J."/>
        </authorList>
    </citation>
    <scope>NUCLEOTIDE SEQUENCE [LARGE SCALE GENOMIC DNA]</scope>
    <source>
        <strain evidence="2">CGMCC 4.7382</strain>
    </source>
</reference>
<dbReference type="PANTHER" id="PTHR43739">
    <property type="entry name" value="XYLOGLUCANASE (EUROFUNG)"/>
    <property type="match status" value="1"/>
</dbReference>
<dbReference type="CDD" id="cd15482">
    <property type="entry name" value="Sialidase_non-viral"/>
    <property type="match status" value="1"/>
</dbReference>
<keyword evidence="2" id="KW-1185">Reference proteome</keyword>
<dbReference type="PANTHER" id="PTHR43739:SF5">
    <property type="entry name" value="EXO-ALPHA-SIALIDASE"/>
    <property type="match status" value="1"/>
</dbReference>
<evidence type="ECO:0000313" key="2">
    <source>
        <dbReference type="Proteomes" id="UP001596540"/>
    </source>
</evidence>
<dbReference type="InterPro" id="IPR052025">
    <property type="entry name" value="Xyloglucanase_GH74"/>
</dbReference>
<dbReference type="Gene3D" id="2.130.10.10">
    <property type="entry name" value="YVTN repeat-like/Quinoprotein amine dehydrogenase"/>
    <property type="match status" value="1"/>
</dbReference>
<comment type="caution">
    <text evidence="1">The sequence shown here is derived from an EMBL/GenBank/DDBJ whole genome shotgun (WGS) entry which is preliminary data.</text>
</comment>
<dbReference type="Proteomes" id="UP001596540">
    <property type="component" value="Unassembled WGS sequence"/>
</dbReference>
<name>A0ABW2KGV8_9ACTN</name>